<dbReference type="InterPro" id="IPR000030">
    <property type="entry name" value="PPE_dom"/>
</dbReference>
<evidence type="ECO:0000259" key="3">
    <source>
        <dbReference type="Pfam" id="PF00823"/>
    </source>
</evidence>
<gene>
    <name evidence="4" type="primary">PPE68</name>
    <name evidence="4" type="ORF">MSG_04941</name>
</gene>
<dbReference type="Pfam" id="PF00823">
    <property type="entry name" value="PPE"/>
    <property type="match status" value="1"/>
</dbReference>
<evidence type="ECO:0000256" key="2">
    <source>
        <dbReference type="SAM" id="MobiDB-lite"/>
    </source>
</evidence>
<comment type="similarity">
    <text evidence="1">Belongs to the mycobacterial PPE family.</text>
</comment>
<sequence length="405" mass="40507">MLWHAMPPELNTARLMAGAGPAPMLQAAAGWTALGAALDAQAAELAASLASLKAVWTGAGSDRAIAAATPMITWLQTAAQLARKRAMQAEAQAAAYTKALAMTPSLPEIAVNHITHTVLTATNFFGINTMPIGFNEADYFVRMWNQAGGAMDIYAAETMVNTVFEPLPAMKPIVVPGVGEAVAAQALGTFSASEASTAALRTLAAADGAEDVPVSIPNAVSGEQLSQVVQGLGQLGGPMQQLTQPFQQMMSSLSSQVGSLGGPAGMGDNLLGGGKLPDIAGKDHPQVGLLGAPPLSSHPLAGGSGPRVGMGLMHSEALPGQGGTSARTSMMSALLDKPAQPATSGGAAAGAASAGTGGAAPMSALGQGSQSGAAAKPGLTAPTALAEPHDDEVVHDDLLDEGEDW</sequence>
<proteinExistence type="inferred from homology"/>
<evidence type="ECO:0000256" key="1">
    <source>
        <dbReference type="ARBA" id="ARBA00010652"/>
    </source>
</evidence>
<dbReference type="OrthoDB" id="4772941at2"/>
<dbReference type="PANTHER" id="PTHR46766:SF1">
    <property type="entry name" value="GLUTAMINE-RICH PROTEIN 2"/>
    <property type="match status" value="1"/>
</dbReference>
<name>A0A1Z4EPY3_9MYCO</name>
<dbReference type="Gene3D" id="1.20.1260.20">
    <property type="entry name" value="PPE superfamily"/>
    <property type="match status" value="1"/>
</dbReference>
<dbReference type="GO" id="GO:0052572">
    <property type="term" value="P:response to host immune response"/>
    <property type="evidence" value="ECO:0007669"/>
    <property type="project" value="TreeGrafter"/>
</dbReference>
<feature type="compositionally biased region" description="Basic and acidic residues" evidence="2">
    <location>
        <begin position="387"/>
        <end position="397"/>
    </location>
</feature>
<dbReference type="AlphaFoldDB" id="A0A1Z4EPY3"/>
<accession>A0A1Z4EPY3</accession>
<dbReference type="RefSeq" id="WP_096443773.1">
    <property type="nucleotide sequence ID" value="NZ_AP018164.1"/>
</dbReference>
<feature type="domain" description="PPE" evidence="3">
    <location>
        <begin position="3"/>
        <end position="159"/>
    </location>
</feature>
<dbReference type="InterPro" id="IPR038332">
    <property type="entry name" value="PPE_sf"/>
</dbReference>
<dbReference type="EMBL" id="AP018164">
    <property type="protein sequence ID" value="BAX95047.1"/>
    <property type="molecule type" value="Genomic_DNA"/>
</dbReference>
<organism evidence="4 5">
    <name type="scientific">Mycobacterium shigaense</name>
    <dbReference type="NCBI Taxonomy" id="722731"/>
    <lineage>
        <taxon>Bacteria</taxon>
        <taxon>Bacillati</taxon>
        <taxon>Actinomycetota</taxon>
        <taxon>Actinomycetes</taxon>
        <taxon>Mycobacteriales</taxon>
        <taxon>Mycobacteriaceae</taxon>
        <taxon>Mycobacterium</taxon>
        <taxon>Mycobacterium simiae complex</taxon>
    </lineage>
</organism>
<reference evidence="5" key="1">
    <citation type="submission" date="2017-06" db="EMBL/GenBank/DDBJ databases">
        <title>Complete Genome Sequence of Mycobacterium shigaense.</title>
        <authorList>
            <person name="Fukano H."/>
            <person name="Yoshida M."/>
            <person name="Kazumi Y."/>
            <person name="Ogura Y."/>
            <person name="Mitarai S."/>
            <person name="Hayashi T."/>
            <person name="Hoshino Y."/>
        </authorList>
    </citation>
    <scope>NUCLEOTIDE SEQUENCE [LARGE SCALE GENOMIC DNA]</scope>
    <source>
        <strain evidence="5">UN-152</strain>
    </source>
</reference>
<evidence type="ECO:0000313" key="4">
    <source>
        <dbReference type="EMBL" id="BAX95047.1"/>
    </source>
</evidence>
<feature type="region of interest" description="Disordered" evidence="2">
    <location>
        <begin position="291"/>
        <end position="405"/>
    </location>
</feature>
<dbReference type="Proteomes" id="UP000217736">
    <property type="component" value="Chromosome"/>
</dbReference>
<feature type="compositionally biased region" description="Low complexity" evidence="2">
    <location>
        <begin position="342"/>
        <end position="375"/>
    </location>
</feature>
<keyword evidence="5" id="KW-1185">Reference proteome</keyword>
<dbReference type="SUPFAM" id="SSF140459">
    <property type="entry name" value="PE/PPE dimer-like"/>
    <property type="match status" value="1"/>
</dbReference>
<dbReference type="PANTHER" id="PTHR46766">
    <property type="entry name" value="GLUTAMINE-RICH PROTEIN 2"/>
    <property type="match status" value="1"/>
</dbReference>
<dbReference type="KEGG" id="mshg:MSG_04941"/>
<protein>
    <submittedName>
        <fullName evidence="4">PPE family immunomodulator PPE68</fullName>
    </submittedName>
</protein>
<evidence type="ECO:0000313" key="5">
    <source>
        <dbReference type="Proteomes" id="UP000217736"/>
    </source>
</evidence>